<evidence type="ECO:0000313" key="17">
    <source>
        <dbReference type="EMBL" id="BAU58949.1"/>
    </source>
</evidence>
<dbReference type="Gene3D" id="3.30.420.40">
    <property type="match status" value="2"/>
</dbReference>
<evidence type="ECO:0000256" key="1">
    <source>
        <dbReference type="ARBA" id="ARBA00001206"/>
    </source>
</evidence>
<dbReference type="GO" id="GO:0015937">
    <property type="term" value="P:coenzyme A biosynthetic process"/>
    <property type="evidence" value="ECO:0007669"/>
    <property type="project" value="UniProtKB-UniRule"/>
</dbReference>
<evidence type="ECO:0000313" key="18">
    <source>
        <dbReference type="Proteomes" id="UP000218890"/>
    </source>
</evidence>
<feature type="binding site" evidence="16">
    <location>
        <position position="126"/>
    </location>
    <ligand>
        <name>ATP</name>
        <dbReference type="ChEBI" id="CHEBI:30616"/>
    </ligand>
</feature>
<keyword evidence="7 16" id="KW-0963">Cytoplasm</keyword>
<dbReference type="HAMAP" id="MF_01274">
    <property type="entry name" value="Pantothen_kinase_3"/>
    <property type="match status" value="1"/>
</dbReference>
<dbReference type="GO" id="GO:0005737">
    <property type="term" value="C:cytoplasm"/>
    <property type="evidence" value="ECO:0007669"/>
    <property type="project" value="UniProtKB-SubCell"/>
</dbReference>
<dbReference type="UniPathway" id="UPA00241">
    <property type="reaction ID" value="UER00352"/>
</dbReference>
<keyword evidence="16" id="KW-0479">Metal-binding</keyword>
<dbReference type="InterPro" id="IPR004619">
    <property type="entry name" value="Type_III_PanK"/>
</dbReference>
<feature type="active site" description="Proton acceptor" evidence="16">
    <location>
        <position position="103"/>
    </location>
</feature>
<evidence type="ECO:0000256" key="9">
    <source>
        <dbReference type="ARBA" id="ARBA00022741"/>
    </source>
</evidence>
<comment type="subunit">
    <text evidence="5 16">Homodimer.</text>
</comment>
<feature type="binding site" evidence="16">
    <location>
        <begin position="6"/>
        <end position="13"/>
    </location>
    <ligand>
        <name>ATP</name>
        <dbReference type="ChEBI" id="CHEBI:30616"/>
    </ligand>
</feature>
<evidence type="ECO:0000256" key="13">
    <source>
        <dbReference type="ARBA" id="ARBA00022993"/>
    </source>
</evidence>
<comment type="cofactor">
    <cofactor evidence="16">
        <name>NH4(+)</name>
        <dbReference type="ChEBI" id="CHEBI:28938"/>
    </cofactor>
    <cofactor evidence="16">
        <name>K(+)</name>
        <dbReference type="ChEBI" id="CHEBI:29103"/>
    </cofactor>
    <text evidence="16">A monovalent cation. Ammonium or potassium.</text>
</comment>
<dbReference type="GO" id="GO:0046872">
    <property type="term" value="F:metal ion binding"/>
    <property type="evidence" value="ECO:0007669"/>
    <property type="project" value="UniProtKB-KW"/>
</dbReference>
<evidence type="ECO:0000256" key="3">
    <source>
        <dbReference type="ARBA" id="ARBA00004496"/>
    </source>
</evidence>
<evidence type="ECO:0000256" key="16">
    <source>
        <dbReference type="HAMAP-Rule" id="MF_01274"/>
    </source>
</evidence>
<dbReference type="RefSeq" id="WP_162549524.1">
    <property type="nucleotide sequence ID" value="NZ_AP017372.2"/>
</dbReference>
<keyword evidence="12 16" id="KW-0630">Potassium</keyword>
<comment type="catalytic activity">
    <reaction evidence="1 16">
        <text>(R)-pantothenate + ATP = (R)-4'-phosphopantothenate + ADP + H(+)</text>
        <dbReference type="Rhea" id="RHEA:16373"/>
        <dbReference type="ChEBI" id="CHEBI:10986"/>
        <dbReference type="ChEBI" id="CHEBI:15378"/>
        <dbReference type="ChEBI" id="CHEBI:29032"/>
        <dbReference type="ChEBI" id="CHEBI:30616"/>
        <dbReference type="ChEBI" id="CHEBI:456216"/>
        <dbReference type="EC" id="2.7.1.33"/>
    </reaction>
</comment>
<evidence type="ECO:0000256" key="15">
    <source>
        <dbReference type="ARBA" id="ARBA00040883"/>
    </source>
</evidence>
<dbReference type="EMBL" id="AP017372">
    <property type="protein sequence ID" value="BAU58949.1"/>
    <property type="molecule type" value="Genomic_DNA"/>
</dbReference>
<dbReference type="SUPFAM" id="SSF53067">
    <property type="entry name" value="Actin-like ATPase domain"/>
    <property type="match status" value="2"/>
</dbReference>
<evidence type="ECO:0000256" key="12">
    <source>
        <dbReference type="ARBA" id="ARBA00022958"/>
    </source>
</evidence>
<dbReference type="KEGG" id="hhk:HH1059_22410"/>
<evidence type="ECO:0000256" key="5">
    <source>
        <dbReference type="ARBA" id="ARBA00011738"/>
    </source>
</evidence>
<sequence length="253" mass="26897">MLILFDLGNSRVKWGCWEEGKVSLLGAQSYAEPLQPRLAEIGGQVPTNITRVAGVSVADSARERYVEDVVHELFDLNVEWLTASEQSCGVSNGYKNPSQLGADRWAALIAARGIAPEGACVIDVGTAITIDGLDNKGRHLGGAIFPGERALALAMSGAAAGIDVRHRQVQPTLPALCTEDALLAGISCGVKDAVRGLSQRIAAECPRDFRGLVTGGGGKKLINNLPSGYRWEYRESLVLEGVGRMMESHSRSG</sequence>
<name>A0A0X8XBJ6_HALHR</name>
<evidence type="ECO:0000256" key="8">
    <source>
        <dbReference type="ARBA" id="ARBA00022679"/>
    </source>
</evidence>
<dbReference type="PANTHER" id="PTHR34265:SF1">
    <property type="entry name" value="TYPE III PANTOTHENATE KINASE"/>
    <property type="match status" value="1"/>
</dbReference>
<keyword evidence="18" id="KW-1185">Reference proteome</keyword>
<evidence type="ECO:0000256" key="2">
    <source>
        <dbReference type="ARBA" id="ARBA00001958"/>
    </source>
</evidence>
<feature type="binding site" evidence="16">
    <location>
        <begin position="101"/>
        <end position="104"/>
    </location>
    <ligand>
        <name>substrate</name>
    </ligand>
</feature>
<comment type="similarity">
    <text evidence="14 16">Belongs to the type III pantothenate kinase family.</text>
</comment>
<evidence type="ECO:0000256" key="11">
    <source>
        <dbReference type="ARBA" id="ARBA00022840"/>
    </source>
</evidence>
<dbReference type="InterPro" id="IPR043129">
    <property type="entry name" value="ATPase_NBD"/>
</dbReference>
<dbReference type="EC" id="2.7.1.33" evidence="6 16"/>
<feature type="binding site" evidence="16">
    <location>
        <position position="123"/>
    </location>
    <ligand>
        <name>K(+)</name>
        <dbReference type="ChEBI" id="CHEBI:29103"/>
    </ligand>
</feature>
<protein>
    <recommendedName>
        <fullName evidence="15 16">Type III pantothenate kinase</fullName>
        <ecNumber evidence="6 16">2.7.1.33</ecNumber>
    </recommendedName>
    <alternativeName>
        <fullName evidence="16">PanK-III</fullName>
    </alternativeName>
    <alternativeName>
        <fullName evidence="16">Pantothenic acid kinase</fullName>
    </alternativeName>
</protein>
<evidence type="ECO:0000256" key="6">
    <source>
        <dbReference type="ARBA" id="ARBA00012102"/>
    </source>
</evidence>
<dbReference type="AlphaFoldDB" id="A0A0X8XBJ6"/>
<feature type="binding site" evidence="16">
    <location>
        <position position="94"/>
    </location>
    <ligand>
        <name>substrate</name>
    </ligand>
</feature>
<evidence type="ECO:0000256" key="14">
    <source>
        <dbReference type="ARBA" id="ARBA00038036"/>
    </source>
</evidence>
<dbReference type="CDD" id="cd24015">
    <property type="entry name" value="ASKHA_NBD_PanK-III"/>
    <property type="match status" value="1"/>
</dbReference>
<dbReference type="Proteomes" id="UP000218890">
    <property type="component" value="Chromosome"/>
</dbReference>
<organism evidence="17 18">
    <name type="scientific">Halorhodospira halochloris</name>
    <name type="common">Ectothiorhodospira halochloris</name>
    <dbReference type="NCBI Taxonomy" id="1052"/>
    <lineage>
        <taxon>Bacteria</taxon>
        <taxon>Pseudomonadati</taxon>
        <taxon>Pseudomonadota</taxon>
        <taxon>Gammaproteobacteria</taxon>
        <taxon>Chromatiales</taxon>
        <taxon>Ectothiorhodospiraceae</taxon>
        <taxon>Halorhodospira</taxon>
    </lineage>
</organism>
<dbReference type="GO" id="GO:0004594">
    <property type="term" value="F:pantothenate kinase activity"/>
    <property type="evidence" value="ECO:0007669"/>
    <property type="project" value="UniProtKB-UniRule"/>
</dbReference>
<dbReference type="GO" id="GO:0005524">
    <property type="term" value="F:ATP binding"/>
    <property type="evidence" value="ECO:0007669"/>
    <property type="project" value="UniProtKB-UniRule"/>
</dbReference>
<comment type="subcellular location">
    <subcellularLocation>
        <location evidence="3 16">Cytoplasm</location>
    </subcellularLocation>
</comment>
<keyword evidence="10 16" id="KW-0418">Kinase</keyword>
<evidence type="ECO:0000256" key="7">
    <source>
        <dbReference type="ARBA" id="ARBA00022490"/>
    </source>
</evidence>
<evidence type="ECO:0000256" key="4">
    <source>
        <dbReference type="ARBA" id="ARBA00005225"/>
    </source>
</evidence>
<keyword evidence="8 16" id="KW-0808">Transferase</keyword>
<accession>A0A0X8XBJ6</accession>
<keyword evidence="11 16" id="KW-0067">ATP-binding</keyword>
<dbReference type="NCBIfam" id="TIGR00671">
    <property type="entry name" value="baf"/>
    <property type="match status" value="1"/>
</dbReference>
<feature type="binding site" evidence="16">
    <location>
        <position position="178"/>
    </location>
    <ligand>
        <name>substrate</name>
    </ligand>
</feature>
<keyword evidence="13 16" id="KW-0173">Coenzyme A biosynthesis</keyword>
<reference evidence="17" key="1">
    <citation type="submission" date="2016-02" db="EMBL/GenBank/DDBJ databases">
        <title>Halorhodospira halochloris DSM-1059 complete genome, version 2.</title>
        <authorList>
            <person name="Tsukatani Y."/>
        </authorList>
    </citation>
    <scope>NUCLEOTIDE SEQUENCE</scope>
    <source>
        <strain evidence="17">DSM 1059</strain>
    </source>
</reference>
<comment type="function">
    <text evidence="16">Catalyzes the phosphorylation of pantothenate (Pan), the first step in CoA biosynthesis.</text>
</comment>
<gene>
    <name evidence="16" type="primary">coaX</name>
    <name evidence="17" type="ORF">HH1059_22410</name>
</gene>
<dbReference type="Pfam" id="PF03309">
    <property type="entry name" value="Pan_kinase"/>
    <property type="match status" value="1"/>
</dbReference>
<comment type="cofactor">
    <cofactor evidence="2">
        <name>K(+)</name>
        <dbReference type="ChEBI" id="CHEBI:29103"/>
    </cofactor>
</comment>
<dbReference type="PANTHER" id="PTHR34265">
    <property type="entry name" value="TYPE III PANTOTHENATE KINASE"/>
    <property type="match status" value="1"/>
</dbReference>
<keyword evidence="9 16" id="KW-0547">Nucleotide-binding</keyword>
<proteinExistence type="inferred from homology"/>
<evidence type="ECO:0000256" key="10">
    <source>
        <dbReference type="ARBA" id="ARBA00022777"/>
    </source>
</evidence>
<comment type="pathway">
    <text evidence="4 16">Cofactor biosynthesis; coenzyme A biosynthesis; CoA from (R)-pantothenate: step 1/5.</text>
</comment>